<protein>
    <recommendedName>
        <fullName evidence="1">SCP2 domain-containing protein</fullName>
    </recommendedName>
</protein>
<sequence>MKQHLSTNAGKELTEKIGLVYQINIAPKENMKEGKMDATFSFKDDDFVKVATGKINPHIAFIRGLMKIKGSLSAAQEVHPCHFPKAFEVVNTVLLTRRVLQSRIVICSDSFAAGNSQSDGDEATAGLVIKPLLL</sequence>
<reference evidence="2" key="1">
    <citation type="journal article" date="2014" name="Genome Biol.">
        <title>Transcriptome and methylome profiling reveals relics of genome dominance in the mesopolyploid Brassica oleracea.</title>
        <authorList>
            <person name="Parkin I.A."/>
            <person name="Koh C."/>
            <person name="Tang H."/>
            <person name="Robinson S.J."/>
            <person name="Kagale S."/>
            <person name="Clarke W.E."/>
            <person name="Town C.D."/>
            <person name="Nixon J."/>
            <person name="Krishnakumar V."/>
            <person name="Bidwell S.L."/>
            <person name="Denoeud F."/>
            <person name="Belcram H."/>
            <person name="Links M.G."/>
            <person name="Just J."/>
            <person name="Clarke C."/>
            <person name="Bender T."/>
            <person name="Huebert T."/>
            <person name="Mason A.S."/>
            <person name="Pires J.C."/>
            <person name="Barker G."/>
            <person name="Moore J."/>
            <person name="Walley P.G."/>
            <person name="Manoli S."/>
            <person name="Batley J."/>
            <person name="Edwards D."/>
            <person name="Nelson M.N."/>
            <person name="Wang X."/>
            <person name="Paterson A.H."/>
            <person name="King G."/>
            <person name="Bancroft I."/>
            <person name="Chalhoub B."/>
            <person name="Sharpe A.G."/>
        </authorList>
    </citation>
    <scope>NUCLEOTIDE SEQUENCE [LARGE SCALE GENOMIC DNA]</scope>
    <source>
        <strain evidence="2">cv. TO1000</strain>
    </source>
</reference>
<dbReference type="EnsemblPlants" id="Bo01400s020.1">
    <property type="protein sequence ID" value="Bo01400s020.1"/>
    <property type="gene ID" value="Bo01400s020"/>
</dbReference>
<evidence type="ECO:0000259" key="1">
    <source>
        <dbReference type="Pfam" id="PF02036"/>
    </source>
</evidence>
<feature type="domain" description="SCP2" evidence="1">
    <location>
        <begin position="32"/>
        <end position="78"/>
    </location>
</feature>
<dbReference type="STRING" id="109376.A0A0D2ZUW8"/>
<dbReference type="eggNOG" id="KOG4170">
    <property type="taxonomic scope" value="Eukaryota"/>
</dbReference>
<dbReference type="AlphaFoldDB" id="A0A0D2ZUW8"/>
<dbReference type="Gene3D" id="3.30.1050.10">
    <property type="entry name" value="SCP2 sterol-binding domain"/>
    <property type="match status" value="1"/>
</dbReference>
<reference evidence="2" key="2">
    <citation type="submission" date="2015-06" db="UniProtKB">
        <authorList>
            <consortium name="EnsemblPlants"/>
        </authorList>
    </citation>
    <scope>IDENTIFICATION</scope>
</reference>
<keyword evidence="3" id="KW-1185">Reference proteome</keyword>
<dbReference type="SUPFAM" id="SSF55718">
    <property type="entry name" value="SCP-like"/>
    <property type="match status" value="1"/>
</dbReference>
<dbReference type="Pfam" id="PF02036">
    <property type="entry name" value="SCP2"/>
    <property type="match status" value="1"/>
</dbReference>
<dbReference type="HOGENOM" id="CLU_1899146_0_0_1"/>
<dbReference type="Proteomes" id="UP000032141">
    <property type="component" value="Unassembled WGS sequence"/>
</dbReference>
<evidence type="ECO:0000313" key="2">
    <source>
        <dbReference type="EnsemblPlants" id="Bo01400s020.1"/>
    </source>
</evidence>
<dbReference type="InterPro" id="IPR003033">
    <property type="entry name" value="SCP2_sterol-bd_dom"/>
</dbReference>
<evidence type="ECO:0000313" key="3">
    <source>
        <dbReference type="Proteomes" id="UP000032141"/>
    </source>
</evidence>
<name>A0A0D2ZUW8_BRAOL</name>
<dbReference type="Gramene" id="Bo01400s020.1">
    <property type="protein sequence ID" value="Bo01400s020.1"/>
    <property type="gene ID" value="Bo01400s020"/>
</dbReference>
<dbReference type="InterPro" id="IPR036527">
    <property type="entry name" value="SCP2_sterol-bd_dom_sf"/>
</dbReference>
<organism evidence="2 3">
    <name type="scientific">Brassica oleracea var. oleracea</name>
    <dbReference type="NCBI Taxonomy" id="109376"/>
    <lineage>
        <taxon>Eukaryota</taxon>
        <taxon>Viridiplantae</taxon>
        <taxon>Streptophyta</taxon>
        <taxon>Embryophyta</taxon>
        <taxon>Tracheophyta</taxon>
        <taxon>Spermatophyta</taxon>
        <taxon>Magnoliopsida</taxon>
        <taxon>eudicotyledons</taxon>
        <taxon>Gunneridae</taxon>
        <taxon>Pentapetalae</taxon>
        <taxon>rosids</taxon>
        <taxon>malvids</taxon>
        <taxon>Brassicales</taxon>
        <taxon>Brassicaceae</taxon>
        <taxon>Brassiceae</taxon>
        <taxon>Brassica</taxon>
    </lineage>
</organism>
<dbReference type="SMR" id="A0A0D2ZUW8"/>
<dbReference type="GO" id="GO:0005829">
    <property type="term" value="C:cytosol"/>
    <property type="evidence" value="ECO:0007669"/>
    <property type="project" value="TreeGrafter"/>
</dbReference>
<dbReference type="PANTHER" id="PTHR10094">
    <property type="entry name" value="STEROL CARRIER PROTEIN 2 SCP-2 FAMILY PROTEIN"/>
    <property type="match status" value="1"/>
</dbReference>
<dbReference type="OMA" id="IAPKENM"/>
<proteinExistence type="predicted"/>
<accession>A0A0D2ZUW8</accession>
<dbReference type="PANTHER" id="PTHR10094:SF25">
    <property type="entry name" value="SCP2 STEROL-BINDING DOMAIN-CONTAINING PROTEIN 1"/>
    <property type="match status" value="1"/>
</dbReference>